<organism evidence="1">
    <name type="scientific">Salvia splendens</name>
    <name type="common">Scarlet sage</name>
    <dbReference type="NCBI Taxonomy" id="180675"/>
    <lineage>
        <taxon>Eukaryota</taxon>
        <taxon>Viridiplantae</taxon>
        <taxon>Streptophyta</taxon>
        <taxon>Embryophyta</taxon>
        <taxon>Tracheophyta</taxon>
        <taxon>Spermatophyta</taxon>
        <taxon>Magnoliopsida</taxon>
        <taxon>eudicotyledons</taxon>
        <taxon>Gunneridae</taxon>
        <taxon>Pentapetalae</taxon>
        <taxon>asterids</taxon>
        <taxon>lamiids</taxon>
        <taxon>Lamiales</taxon>
        <taxon>Lamiaceae</taxon>
        <taxon>Nepetoideae</taxon>
        <taxon>Mentheae</taxon>
        <taxon>Salviinae</taxon>
        <taxon>Salvia</taxon>
        <taxon>Salvia subgen. Calosphace</taxon>
        <taxon>core Calosphace</taxon>
    </lineage>
</organism>
<reference evidence="1" key="1">
    <citation type="submission" date="2018-01" db="EMBL/GenBank/DDBJ databases">
        <authorList>
            <person name="Mao J.F."/>
        </authorList>
    </citation>
    <scope>NUCLEOTIDE SEQUENCE</scope>
    <source>
        <strain evidence="1">Huo1</strain>
        <tissue evidence="1">Leaf</tissue>
    </source>
</reference>
<comment type="caution">
    <text evidence="1">The sequence shown here is derived from an EMBL/GenBank/DDBJ whole genome shotgun (WGS) entry which is preliminary data.</text>
</comment>
<proteinExistence type="predicted"/>
<gene>
    <name evidence="1" type="ORF">SASPL_121544</name>
</gene>
<dbReference type="AlphaFoldDB" id="A0A8X8ZUV2"/>
<evidence type="ECO:0000313" key="2">
    <source>
        <dbReference type="Proteomes" id="UP000298416"/>
    </source>
</evidence>
<dbReference type="Proteomes" id="UP000298416">
    <property type="component" value="Unassembled WGS sequence"/>
</dbReference>
<name>A0A8X8ZUV2_SALSN</name>
<evidence type="ECO:0000313" key="1">
    <source>
        <dbReference type="EMBL" id="KAG6419327.1"/>
    </source>
</evidence>
<accession>A0A8X8ZUV2</accession>
<keyword evidence="2" id="KW-1185">Reference proteome</keyword>
<protein>
    <submittedName>
        <fullName evidence="1">Uncharacterized protein</fullName>
    </submittedName>
</protein>
<reference evidence="1" key="2">
    <citation type="submission" date="2020-08" db="EMBL/GenBank/DDBJ databases">
        <title>Plant Genome Project.</title>
        <authorList>
            <person name="Zhang R.-G."/>
        </authorList>
    </citation>
    <scope>NUCLEOTIDE SEQUENCE</scope>
    <source>
        <strain evidence="1">Huo1</strain>
        <tissue evidence="1">Leaf</tissue>
    </source>
</reference>
<dbReference type="EMBL" id="PNBA02000007">
    <property type="protein sequence ID" value="KAG6419327.1"/>
    <property type="molecule type" value="Genomic_DNA"/>
</dbReference>
<sequence>MMPISSLLKRINCQYIIKEENIITLNKIIGEPSSGKSGGAGEELREIEVSNLPLPRILKNVKHIRKMRAFAEVYVERASTWRGRGWTSRAAGRSGFHKGAAERDVMARLNVDIYADSHLGLEKPVGSARVLLV</sequence>